<dbReference type="RefSeq" id="WP_057994772.1">
    <property type="nucleotide sequence ID" value="NZ_JAGGKH010000016.1"/>
</dbReference>
<dbReference type="GO" id="GO:0005507">
    <property type="term" value="F:copper ion binding"/>
    <property type="evidence" value="ECO:0007669"/>
    <property type="project" value="InterPro"/>
</dbReference>
<reference evidence="5 7" key="2">
    <citation type="submission" date="2015-06" db="EMBL/GenBank/DDBJ databases">
        <title>Genome sequencing project of Bacillus galactosidilyticus PL133.</title>
        <authorList>
            <person name="Gaiero J."/>
            <person name="Nicol R."/>
            <person name="Habash M."/>
        </authorList>
    </citation>
    <scope>NUCLEOTIDE SEQUENCE [LARGE SCALE GENOMIC DNA]</scope>
    <source>
        <strain evidence="5 7">PL133</strain>
    </source>
</reference>
<dbReference type="PANTHER" id="PTHR46594:SF4">
    <property type="entry name" value="P-TYPE CATION-TRANSPORTING ATPASE"/>
    <property type="match status" value="1"/>
</dbReference>
<dbReference type="NCBIfam" id="TIGR00003">
    <property type="entry name" value="copper ion binding protein"/>
    <property type="match status" value="1"/>
</dbReference>
<evidence type="ECO:0000313" key="8">
    <source>
        <dbReference type="Proteomes" id="UP000077881"/>
    </source>
</evidence>
<name>A0A0Q9XWM5_9BACI</name>
<gene>
    <name evidence="6" type="ORF">ABB05_11775</name>
    <name evidence="5" type="ORF">ACA29_10225</name>
</gene>
<dbReference type="OrthoDB" id="9813965at2"/>
<sequence>MNKTTLKIKGMSCAHCVKKIETALLDLNGVVVAKVNLKKEIAKVKYDGSALTLEDLTATVKEAGYEAAPNK</sequence>
<dbReference type="PROSITE" id="PS50846">
    <property type="entry name" value="HMA_2"/>
    <property type="match status" value="1"/>
</dbReference>
<keyword evidence="3" id="KW-0186">Copper</keyword>
<dbReference type="Gene3D" id="3.30.70.100">
    <property type="match status" value="1"/>
</dbReference>
<evidence type="ECO:0000259" key="4">
    <source>
        <dbReference type="PROSITE" id="PS50846"/>
    </source>
</evidence>
<keyword evidence="8" id="KW-1185">Reference proteome</keyword>
<dbReference type="Pfam" id="PF00403">
    <property type="entry name" value="HMA"/>
    <property type="match status" value="1"/>
</dbReference>
<evidence type="ECO:0000256" key="1">
    <source>
        <dbReference type="ARBA" id="ARBA00015313"/>
    </source>
</evidence>
<dbReference type="InterPro" id="IPR017969">
    <property type="entry name" value="Heavy-metal-associated_CS"/>
</dbReference>
<dbReference type="CDD" id="cd00371">
    <property type="entry name" value="HMA"/>
    <property type="match status" value="1"/>
</dbReference>
<keyword evidence="2" id="KW-0479">Metal-binding</keyword>
<dbReference type="STRING" id="217031.ABB05_11775"/>
<dbReference type="Proteomes" id="UP000053881">
    <property type="component" value="Unassembled WGS sequence"/>
</dbReference>
<evidence type="ECO:0000313" key="7">
    <source>
        <dbReference type="Proteomes" id="UP000053881"/>
    </source>
</evidence>
<organism evidence="5 7">
    <name type="scientific">Lederbergia galactosidilytica</name>
    <dbReference type="NCBI Taxonomy" id="217031"/>
    <lineage>
        <taxon>Bacteria</taxon>
        <taxon>Bacillati</taxon>
        <taxon>Bacillota</taxon>
        <taxon>Bacilli</taxon>
        <taxon>Bacillales</taxon>
        <taxon>Bacillaceae</taxon>
        <taxon>Lederbergia</taxon>
    </lineage>
</organism>
<dbReference type="FunFam" id="3.30.70.100:FF:000005">
    <property type="entry name" value="Copper-exporting P-type ATPase A"/>
    <property type="match status" value="1"/>
</dbReference>
<comment type="caution">
    <text evidence="5">The sequence shown here is derived from an EMBL/GenBank/DDBJ whole genome shotgun (WGS) entry which is preliminary data.</text>
</comment>
<dbReference type="PATRIC" id="fig|217031.4.peg.3395"/>
<dbReference type="GO" id="GO:0006825">
    <property type="term" value="P:copper ion transport"/>
    <property type="evidence" value="ECO:0007669"/>
    <property type="project" value="InterPro"/>
</dbReference>
<dbReference type="InterPro" id="IPR006121">
    <property type="entry name" value="HMA_dom"/>
</dbReference>
<feature type="domain" description="HMA" evidence="4">
    <location>
        <begin position="2"/>
        <end position="68"/>
    </location>
</feature>
<accession>A0A0Q9XWM5</accession>
<evidence type="ECO:0000313" key="6">
    <source>
        <dbReference type="EMBL" id="OAK70658.1"/>
    </source>
</evidence>
<dbReference type="PRINTS" id="PR00944">
    <property type="entry name" value="CUEXPORT"/>
</dbReference>
<dbReference type="InterPro" id="IPR036163">
    <property type="entry name" value="HMA_dom_sf"/>
</dbReference>
<evidence type="ECO:0000256" key="3">
    <source>
        <dbReference type="ARBA" id="ARBA00023008"/>
    </source>
</evidence>
<dbReference type="PANTHER" id="PTHR46594">
    <property type="entry name" value="P-TYPE CATION-TRANSPORTING ATPASE"/>
    <property type="match status" value="1"/>
</dbReference>
<evidence type="ECO:0000256" key="2">
    <source>
        <dbReference type="ARBA" id="ARBA00022723"/>
    </source>
</evidence>
<dbReference type="PROSITE" id="PS01047">
    <property type="entry name" value="HMA_1"/>
    <property type="match status" value="1"/>
</dbReference>
<dbReference type="EMBL" id="LDJR01000049">
    <property type="protein sequence ID" value="OAK70658.1"/>
    <property type="molecule type" value="Genomic_DNA"/>
</dbReference>
<dbReference type="EMBL" id="LGPB01000085">
    <property type="protein sequence ID" value="KRG12918.1"/>
    <property type="molecule type" value="Genomic_DNA"/>
</dbReference>
<reference evidence="6 8" key="1">
    <citation type="submission" date="2015-05" db="EMBL/GenBank/DDBJ databases">
        <title>Comparison of genome.</title>
        <authorList>
            <person name="Zheng Z."/>
            <person name="Sun M."/>
        </authorList>
    </citation>
    <scope>NUCLEOTIDE SEQUENCE [LARGE SCALE GENOMIC DNA]</scope>
    <source>
        <strain evidence="6 8">G25-74</strain>
    </source>
</reference>
<dbReference type="Proteomes" id="UP000077881">
    <property type="component" value="Unassembled WGS sequence"/>
</dbReference>
<dbReference type="SUPFAM" id="SSF55008">
    <property type="entry name" value="HMA, heavy metal-associated domain"/>
    <property type="match status" value="1"/>
</dbReference>
<proteinExistence type="predicted"/>
<dbReference type="InterPro" id="IPR000428">
    <property type="entry name" value="Cu-bd"/>
</dbReference>
<dbReference type="InterPro" id="IPR006122">
    <property type="entry name" value="HMA_Cu_ion-bd"/>
</dbReference>
<protein>
    <recommendedName>
        <fullName evidence="1">Copper chaperone CopZ</fullName>
    </recommendedName>
</protein>
<evidence type="ECO:0000313" key="5">
    <source>
        <dbReference type="EMBL" id="KRG12918.1"/>
    </source>
</evidence>
<dbReference type="AlphaFoldDB" id="A0A0Q9XWM5"/>